<sequence>AHTQVNFMSTLLRVTMSDQLDLPVRQAGVIYLKNKIIQHWSDGEVAGTEPPVNNIPEEDRTFIRENIVEAIIHSPDRIRVQLTTCVHHIIKHDYPGKWTGIVDKVGFYLQSDNSSSWLGILLCLYQLVKNYEYKKPEERQPLVAAMHIFMPMLKDRFIQLLPDHSNDSVLIQKQIFKILYALFQVQLDPKLFTKPRFNLICRYGSPGNTTKEYAEFAELFLKEHAVAAQQVLLKVLYQYKEKQYVAPRVLQQTLNFINQGIAHALTWKNLKPHIQGIIQDVVFPLMCYTDSDEELWQEDPYEYIRMKFGGETRAPKEYIASFIRPVMQALLHIVRETENDDLTNVIQKMICEYSEEVTPIAVEMTQHLAMTFNQVIQTGPDEEGGDDKAVTAMGILNTIDTLLSVVEDHKEGSCQHGCTTHQLLGTGSTLTMFRMTHKLRQMLEIVLGHIATMSADALLVLTGDPGEDPESHAAKILEVIILQCKGRGIDQVVPLFVGTALERLTREVKTSELRTMCLQVAIAALYYSPSLLLNTLENLRFPNSTEPITNHFITQWLKDVDCFLGYELNAVNQVGGQLLPAAILLFNGLKRAYACRAEHENEEDDDDEDGEEEDDTDTQTRDPAWYQALTQSLDEEQRKQLLEIGTLADQRRAAHGERQLRKLQRWA</sequence>
<comment type="caution">
    <text evidence="9">The sequence shown here is derived from an EMBL/GenBank/DDBJ whole genome shotgun (WGS) entry which is preliminary data.</text>
</comment>
<comment type="subcellular location">
    <subcellularLocation>
        <location evidence="2">Cytoplasm</location>
    </subcellularLocation>
    <subcellularLocation>
        <location evidence="1">Nucleus</location>
    </subcellularLocation>
</comment>
<dbReference type="PROSITE" id="PS50166">
    <property type="entry name" value="IMPORTIN_B_NT"/>
    <property type="match status" value="1"/>
</dbReference>
<dbReference type="InterPro" id="IPR001494">
    <property type="entry name" value="Importin-beta_N"/>
</dbReference>
<keyword evidence="3" id="KW-0813">Transport</keyword>
<dbReference type="SUPFAM" id="SSF48371">
    <property type="entry name" value="ARM repeat"/>
    <property type="match status" value="1"/>
</dbReference>
<accession>A0ABV0NS82</accession>
<protein>
    <recommendedName>
        <fullName evidence="8">Importin N-terminal domain-containing protein</fullName>
    </recommendedName>
</protein>
<keyword evidence="4" id="KW-0963">Cytoplasm</keyword>
<evidence type="ECO:0000256" key="7">
    <source>
        <dbReference type="SAM" id="MobiDB-lite"/>
    </source>
</evidence>
<keyword evidence="6" id="KW-0539">Nucleus</keyword>
<feature type="region of interest" description="Disordered" evidence="7">
    <location>
        <begin position="597"/>
        <end position="629"/>
    </location>
</feature>
<evidence type="ECO:0000259" key="8">
    <source>
        <dbReference type="PROSITE" id="PS50166"/>
    </source>
</evidence>
<dbReference type="Gene3D" id="1.25.10.10">
    <property type="entry name" value="Leucine-rich Repeat Variant"/>
    <property type="match status" value="2"/>
</dbReference>
<feature type="compositionally biased region" description="Acidic residues" evidence="7">
    <location>
        <begin position="600"/>
        <end position="617"/>
    </location>
</feature>
<evidence type="ECO:0000256" key="6">
    <source>
        <dbReference type="ARBA" id="ARBA00023242"/>
    </source>
</evidence>
<gene>
    <name evidence="9" type="ORF">GOODEAATRI_006240</name>
</gene>
<name>A0ABV0NS82_9TELE</name>
<dbReference type="PANTHER" id="PTHR10997:SF27">
    <property type="entry name" value="IMPORTIN-7"/>
    <property type="match status" value="1"/>
</dbReference>
<dbReference type="InterPro" id="IPR016024">
    <property type="entry name" value="ARM-type_fold"/>
</dbReference>
<evidence type="ECO:0000256" key="2">
    <source>
        <dbReference type="ARBA" id="ARBA00004496"/>
    </source>
</evidence>
<dbReference type="InterPro" id="IPR013713">
    <property type="entry name" value="XPO2_central"/>
</dbReference>
<keyword evidence="10" id="KW-1185">Reference proteome</keyword>
<evidence type="ECO:0000313" key="9">
    <source>
        <dbReference type="EMBL" id="MEQ2174279.1"/>
    </source>
</evidence>
<evidence type="ECO:0000313" key="10">
    <source>
        <dbReference type="Proteomes" id="UP001476798"/>
    </source>
</evidence>
<dbReference type="PANTHER" id="PTHR10997">
    <property type="entry name" value="IMPORTIN-7, 8, 11"/>
    <property type="match status" value="1"/>
</dbReference>
<evidence type="ECO:0000256" key="3">
    <source>
        <dbReference type="ARBA" id="ARBA00022448"/>
    </source>
</evidence>
<organism evidence="9 10">
    <name type="scientific">Goodea atripinnis</name>
    <dbReference type="NCBI Taxonomy" id="208336"/>
    <lineage>
        <taxon>Eukaryota</taxon>
        <taxon>Metazoa</taxon>
        <taxon>Chordata</taxon>
        <taxon>Craniata</taxon>
        <taxon>Vertebrata</taxon>
        <taxon>Euteleostomi</taxon>
        <taxon>Actinopterygii</taxon>
        <taxon>Neopterygii</taxon>
        <taxon>Teleostei</taxon>
        <taxon>Neoteleostei</taxon>
        <taxon>Acanthomorphata</taxon>
        <taxon>Ovalentaria</taxon>
        <taxon>Atherinomorphae</taxon>
        <taxon>Cyprinodontiformes</taxon>
        <taxon>Goodeidae</taxon>
        <taxon>Goodea</taxon>
    </lineage>
</organism>
<dbReference type="Pfam" id="PF03810">
    <property type="entry name" value="IBN_N"/>
    <property type="match status" value="1"/>
</dbReference>
<evidence type="ECO:0000256" key="5">
    <source>
        <dbReference type="ARBA" id="ARBA00022927"/>
    </source>
</evidence>
<dbReference type="SMART" id="SM00913">
    <property type="entry name" value="IBN_N"/>
    <property type="match status" value="1"/>
</dbReference>
<reference evidence="9 10" key="1">
    <citation type="submission" date="2021-06" db="EMBL/GenBank/DDBJ databases">
        <authorList>
            <person name="Palmer J.M."/>
        </authorList>
    </citation>
    <scope>NUCLEOTIDE SEQUENCE [LARGE SCALE GENOMIC DNA]</scope>
    <source>
        <strain evidence="9 10">GA_2019</strain>
        <tissue evidence="9">Muscle</tissue>
    </source>
</reference>
<dbReference type="EMBL" id="JAHRIO010050270">
    <property type="protein sequence ID" value="MEQ2174279.1"/>
    <property type="molecule type" value="Genomic_DNA"/>
</dbReference>
<proteinExistence type="predicted"/>
<feature type="domain" description="Importin N-terminal" evidence="8">
    <location>
        <begin position="1"/>
        <end position="73"/>
    </location>
</feature>
<dbReference type="Proteomes" id="UP001476798">
    <property type="component" value="Unassembled WGS sequence"/>
</dbReference>
<keyword evidence="5" id="KW-0653">Protein transport</keyword>
<dbReference type="InterPro" id="IPR011989">
    <property type="entry name" value="ARM-like"/>
</dbReference>
<dbReference type="Pfam" id="PF08506">
    <property type="entry name" value="Cse1"/>
    <property type="match status" value="1"/>
</dbReference>
<evidence type="ECO:0000256" key="1">
    <source>
        <dbReference type="ARBA" id="ARBA00004123"/>
    </source>
</evidence>
<evidence type="ECO:0000256" key="4">
    <source>
        <dbReference type="ARBA" id="ARBA00022490"/>
    </source>
</evidence>
<feature type="non-terminal residue" evidence="9">
    <location>
        <position position="1"/>
    </location>
</feature>